<proteinExistence type="predicted"/>
<dbReference type="SUPFAM" id="SSF46785">
    <property type="entry name" value="Winged helix' DNA-binding domain"/>
    <property type="match status" value="1"/>
</dbReference>
<dbReference type="Gene3D" id="3.30.450.40">
    <property type="match status" value="1"/>
</dbReference>
<dbReference type="Gene3D" id="1.10.10.10">
    <property type="entry name" value="Winged helix-like DNA-binding domain superfamily/Winged helix DNA-binding domain"/>
    <property type="match status" value="1"/>
</dbReference>
<organism evidence="6 7">
    <name type="scientific">Aerococcus kribbianus</name>
    <dbReference type="NCBI Taxonomy" id="2999064"/>
    <lineage>
        <taxon>Bacteria</taxon>
        <taxon>Bacillati</taxon>
        <taxon>Bacillota</taxon>
        <taxon>Bacilli</taxon>
        <taxon>Lactobacillales</taxon>
        <taxon>Aerococcaceae</taxon>
        <taxon>Aerococcus</taxon>
    </lineage>
</organism>
<feature type="domain" description="IclR-ED" evidence="5">
    <location>
        <begin position="71"/>
        <end position="255"/>
    </location>
</feature>
<accession>A0A9X3JGK3</accession>
<evidence type="ECO:0000313" key="7">
    <source>
        <dbReference type="Proteomes" id="UP001146670"/>
    </source>
</evidence>
<evidence type="ECO:0000259" key="4">
    <source>
        <dbReference type="PROSITE" id="PS51077"/>
    </source>
</evidence>
<dbReference type="InterPro" id="IPR029016">
    <property type="entry name" value="GAF-like_dom_sf"/>
</dbReference>
<dbReference type="InterPro" id="IPR036390">
    <property type="entry name" value="WH_DNA-bd_sf"/>
</dbReference>
<dbReference type="GO" id="GO:0003677">
    <property type="term" value="F:DNA binding"/>
    <property type="evidence" value="ECO:0007669"/>
    <property type="project" value="UniProtKB-KW"/>
</dbReference>
<evidence type="ECO:0000256" key="3">
    <source>
        <dbReference type="ARBA" id="ARBA00023163"/>
    </source>
</evidence>
<dbReference type="Pfam" id="PF01614">
    <property type="entry name" value="IclR_C"/>
    <property type="match status" value="1"/>
</dbReference>
<dbReference type="EMBL" id="JAPRFR010000001">
    <property type="protein sequence ID" value="MCZ0725639.1"/>
    <property type="molecule type" value="Genomic_DNA"/>
</dbReference>
<evidence type="ECO:0000259" key="5">
    <source>
        <dbReference type="PROSITE" id="PS51078"/>
    </source>
</evidence>
<dbReference type="RefSeq" id="WP_268751954.1">
    <property type="nucleotide sequence ID" value="NZ_JAPRFQ010000001.1"/>
</dbReference>
<dbReference type="PANTHER" id="PTHR30136">
    <property type="entry name" value="HELIX-TURN-HELIX TRANSCRIPTIONAL REGULATOR, ICLR FAMILY"/>
    <property type="match status" value="1"/>
</dbReference>
<name>A0A9X3JGK3_9LACT</name>
<keyword evidence="3" id="KW-0804">Transcription</keyword>
<evidence type="ECO:0000256" key="2">
    <source>
        <dbReference type="ARBA" id="ARBA00023125"/>
    </source>
</evidence>
<dbReference type="InterPro" id="IPR036388">
    <property type="entry name" value="WH-like_DNA-bd_sf"/>
</dbReference>
<dbReference type="GO" id="GO:0045892">
    <property type="term" value="P:negative regulation of DNA-templated transcription"/>
    <property type="evidence" value="ECO:0007669"/>
    <property type="project" value="TreeGrafter"/>
</dbReference>
<dbReference type="PROSITE" id="PS51078">
    <property type="entry name" value="ICLR_ED"/>
    <property type="match status" value="1"/>
</dbReference>
<sequence length="256" mass="29093">MQANKPYGGVLVKAVRILDYLSQTQSPQSMTNIAVECQLTMSTTNKILDTLEILGFVRKNMGDKTYALGPRLLQLANAAFIQFDLLRESYPILYRLFQKVDATVNMGMLQEKSVLYVNKFTPAVNRHVTQSRIGFREDLYCSAMGKALLAAQEDDYIEGYLENSHLEKRTDYTIIQPEIIRRQIAIARRNGYATDNREAEDNIFCIGTTMGDSQALSRYAFSISIPYDQLTTKRFEALIGELQKAKAVIEYQLTEI</sequence>
<dbReference type="SUPFAM" id="SSF55781">
    <property type="entry name" value="GAF domain-like"/>
    <property type="match status" value="1"/>
</dbReference>
<dbReference type="InterPro" id="IPR005471">
    <property type="entry name" value="Tscrpt_reg_IclR_N"/>
</dbReference>
<comment type="caution">
    <text evidence="6">The sequence shown here is derived from an EMBL/GenBank/DDBJ whole genome shotgun (WGS) entry which is preliminary data.</text>
</comment>
<evidence type="ECO:0000313" key="6">
    <source>
        <dbReference type="EMBL" id="MCZ0725639.1"/>
    </source>
</evidence>
<keyword evidence="7" id="KW-1185">Reference proteome</keyword>
<gene>
    <name evidence="6" type="ORF">OW157_03525</name>
</gene>
<protein>
    <submittedName>
        <fullName evidence="6">IclR family transcriptional regulator</fullName>
    </submittedName>
</protein>
<keyword evidence="1" id="KW-0805">Transcription regulation</keyword>
<dbReference type="SMART" id="SM00346">
    <property type="entry name" value="HTH_ICLR"/>
    <property type="match status" value="1"/>
</dbReference>
<dbReference type="PANTHER" id="PTHR30136:SF24">
    <property type="entry name" value="HTH-TYPE TRANSCRIPTIONAL REPRESSOR ALLR"/>
    <property type="match status" value="1"/>
</dbReference>
<keyword evidence="2" id="KW-0238">DNA-binding</keyword>
<dbReference type="InterPro" id="IPR014757">
    <property type="entry name" value="Tscrpt_reg_IclR_C"/>
</dbReference>
<dbReference type="AlphaFoldDB" id="A0A9X3JGK3"/>
<reference evidence="6" key="1">
    <citation type="submission" date="2022-12" db="EMBL/GenBank/DDBJ databases">
        <title>Description and comparative metabolic analysis of Aerococcus sp. nov., isolated from the feces of a pig.</title>
        <authorList>
            <person name="Chang Y.-H."/>
        </authorList>
    </citation>
    <scope>NUCLEOTIDE SEQUENCE</scope>
    <source>
        <strain evidence="6">YH-aer222</strain>
    </source>
</reference>
<dbReference type="InterPro" id="IPR050707">
    <property type="entry name" value="HTH_MetabolicPath_Reg"/>
</dbReference>
<dbReference type="Pfam" id="PF09339">
    <property type="entry name" value="HTH_IclR"/>
    <property type="match status" value="1"/>
</dbReference>
<evidence type="ECO:0000256" key="1">
    <source>
        <dbReference type="ARBA" id="ARBA00023015"/>
    </source>
</evidence>
<feature type="domain" description="HTH iclR-type" evidence="4">
    <location>
        <begin position="8"/>
        <end position="70"/>
    </location>
</feature>
<dbReference type="PROSITE" id="PS51077">
    <property type="entry name" value="HTH_ICLR"/>
    <property type="match status" value="1"/>
</dbReference>
<dbReference type="GO" id="GO:0003700">
    <property type="term" value="F:DNA-binding transcription factor activity"/>
    <property type="evidence" value="ECO:0007669"/>
    <property type="project" value="TreeGrafter"/>
</dbReference>
<dbReference type="Proteomes" id="UP001146670">
    <property type="component" value="Unassembled WGS sequence"/>
</dbReference>